<dbReference type="SUPFAM" id="SSF53335">
    <property type="entry name" value="S-adenosyl-L-methionine-dependent methyltransferases"/>
    <property type="match status" value="1"/>
</dbReference>
<dbReference type="GO" id="GO:0008168">
    <property type="term" value="F:methyltransferase activity"/>
    <property type="evidence" value="ECO:0007669"/>
    <property type="project" value="UniProtKB-KW"/>
</dbReference>
<comment type="caution">
    <text evidence="4">The sequence shown here is derived from an EMBL/GenBank/DDBJ whole genome shotgun (WGS) entry which is preliminary data.</text>
</comment>
<keyword evidence="2 4" id="KW-0808">Transferase</keyword>
<dbReference type="CDD" id="cd02440">
    <property type="entry name" value="AdoMet_MTases"/>
    <property type="match status" value="1"/>
</dbReference>
<dbReference type="OrthoDB" id="9811589at2"/>
<dbReference type="Pfam" id="PF13649">
    <property type="entry name" value="Methyltransf_25"/>
    <property type="match status" value="1"/>
</dbReference>
<proteinExistence type="predicted"/>
<reference evidence="4 5" key="1">
    <citation type="submission" date="2019-08" db="EMBL/GenBank/DDBJ databases">
        <title>Genome of Phaeodactylibacter luteus.</title>
        <authorList>
            <person name="Bowman J.P."/>
        </authorList>
    </citation>
    <scope>NUCLEOTIDE SEQUENCE [LARGE SCALE GENOMIC DNA]</scope>
    <source>
        <strain evidence="4 5">KCTC 42180</strain>
    </source>
</reference>
<sequence length="244" mass="28098">MTKPEWFENWFDSPYYHILYKYRDEQEAEAFINKLLAYLDIPAGAEVLDLACGRGRYALHLANQGLQVTGVDLSENSIAYAKALEHEHLSFYRHDMREPFQEAAFDYVFNFFTSFGYFKTRAEDLQALRSACANLRAGGTFVLDFFNANYVQQRLTGREKKVVDGIHFDIQKYTAEGRVIKQICFAHQGHTYCFEEQVKLLGKADFELLLAEAGFRLETVFGDYQLAPFHPADSPRLILVATKN</sequence>
<dbReference type="PANTHER" id="PTHR43861:SF1">
    <property type="entry name" value="TRANS-ACONITATE 2-METHYLTRANSFERASE"/>
    <property type="match status" value="1"/>
</dbReference>
<dbReference type="AlphaFoldDB" id="A0A5C6S3U3"/>
<organism evidence="4 5">
    <name type="scientific">Phaeodactylibacter luteus</name>
    <dbReference type="NCBI Taxonomy" id="1564516"/>
    <lineage>
        <taxon>Bacteria</taxon>
        <taxon>Pseudomonadati</taxon>
        <taxon>Bacteroidota</taxon>
        <taxon>Saprospiria</taxon>
        <taxon>Saprospirales</taxon>
        <taxon>Haliscomenobacteraceae</taxon>
        <taxon>Phaeodactylibacter</taxon>
    </lineage>
</organism>
<dbReference type="GO" id="GO:0032259">
    <property type="term" value="P:methylation"/>
    <property type="evidence" value="ECO:0007669"/>
    <property type="project" value="UniProtKB-KW"/>
</dbReference>
<evidence type="ECO:0000256" key="2">
    <source>
        <dbReference type="ARBA" id="ARBA00022679"/>
    </source>
</evidence>
<evidence type="ECO:0000313" key="4">
    <source>
        <dbReference type="EMBL" id="TXB69518.1"/>
    </source>
</evidence>
<evidence type="ECO:0000313" key="5">
    <source>
        <dbReference type="Proteomes" id="UP000321580"/>
    </source>
</evidence>
<protein>
    <submittedName>
        <fullName evidence="4">Methyltransferase domain-containing protein</fullName>
    </submittedName>
</protein>
<dbReference type="InterPro" id="IPR029063">
    <property type="entry name" value="SAM-dependent_MTases_sf"/>
</dbReference>
<feature type="domain" description="Methyltransferase" evidence="3">
    <location>
        <begin position="47"/>
        <end position="139"/>
    </location>
</feature>
<gene>
    <name evidence="4" type="ORF">FRY97_01530</name>
</gene>
<dbReference type="Proteomes" id="UP000321580">
    <property type="component" value="Unassembled WGS sequence"/>
</dbReference>
<dbReference type="EMBL" id="VOOR01000002">
    <property type="protein sequence ID" value="TXB69518.1"/>
    <property type="molecule type" value="Genomic_DNA"/>
</dbReference>
<evidence type="ECO:0000259" key="3">
    <source>
        <dbReference type="Pfam" id="PF13649"/>
    </source>
</evidence>
<keyword evidence="1 4" id="KW-0489">Methyltransferase</keyword>
<evidence type="ECO:0000256" key="1">
    <source>
        <dbReference type="ARBA" id="ARBA00022603"/>
    </source>
</evidence>
<name>A0A5C6S3U3_9BACT</name>
<keyword evidence="5" id="KW-1185">Reference proteome</keyword>
<dbReference type="Gene3D" id="2.20.25.110">
    <property type="entry name" value="S-adenosyl-L-methionine-dependent methyltransferases"/>
    <property type="match status" value="1"/>
</dbReference>
<dbReference type="RefSeq" id="WP_147165650.1">
    <property type="nucleotide sequence ID" value="NZ_VOOR01000002.1"/>
</dbReference>
<accession>A0A5C6S3U3</accession>
<dbReference type="PANTHER" id="PTHR43861">
    <property type="entry name" value="TRANS-ACONITATE 2-METHYLTRANSFERASE-RELATED"/>
    <property type="match status" value="1"/>
</dbReference>
<dbReference type="InterPro" id="IPR041698">
    <property type="entry name" value="Methyltransf_25"/>
</dbReference>
<dbReference type="Gene3D" id="3.40.50.150">
    <property type="entry name" value="Vaccinia Virus protein VP39"/>
    <property type="match status" value="1"/>
</dbReference>